<dbReference type="SUPFAM" id="SSF143548">
    <property type="entry name" value="Serine metabolism enzymes domain"/>
    <property type="match status" value="1"/>
</dbReference>
<reference evidence="16 17" key="1">
    <citation type="submission" date="2007-10" db="EMBL/GenBank/DDBJ databases">
        <title>Complete sequence of Desulfococcus oleovorans Hxd3.</title>
        <authorList>
            <consortium name="US DOE Joint Genome Institute"/>
            <person name="Copeland A."/>
            <person name="Lucas S."/>
            <person name="Lapidus A."/>
            <person name="Barry K."/>
            <person name="Glavina del Rio T."/>
            <person name="Dalin E."/>
            <person name="Tice H."/>
            <person name="Pitluck S."/>
            <person name="Kiss H."/>
            <person name="Brettin T."/>
            <person name="Bruce D."/>
            <person name="Detter J.C."/>
            <person name="Han C."/>
            <person name="Schmutz J."/>
            <person name="Larimer F."/>
            <person name="Land M."/>
            <person name="Hauser L."/>
            <person name="Kyrpides N."/>
            <person name="Kim E."/>
            <person name="Wawrik B."/>
            <person name="Richardson P."/>
        </authorList>
    </citation>
    <scope>NUCLEOTIDE SEQUENCE [LARGE SCALE GENOMIC DNA]</scope>
    <source>
        <strain evidence="17">DSM 6200 / JCM 39069 / Hxd3</strain>
    </source>
</reference>
<feature type="domain" description="ACT" evidence="13">
    <location>
        <begin position="460"/>
        <end position="520"/>
    </location>
</feature>
<dbReference type="Gene3D" id="3.30.1330.90">
    <property type="entry name" value="D-3-phosphoglycerate dehydrogenase, domain 3"/>
    <property type="match status" value="1"/>
</dbReference>
<evidence type="ECO:0000256" key="8">
    <source>
        <dbReference type="ARBA" id="ARBA00023299"/>
    </source>
</evidence>
<dbReference type="Pfam" id="PF19304">
    <property type="entry name" value="PGDH_inter"/>
    <property type="match status" value="1"/>
</dbReference>
<dbReference type="SUPFAM" id="SSF51735">
    <property type="entry name" value="NAD(P)-binding Rossmann-fold domains"/>
    <property type="match status" value="1"/>
</dbReference>
<comment type="function">
    <text evidence="1">Catalyzes the reversible oxidation of 3-phospho-D-glycerate to 3-phosphonooxypyruvate, the first step of the phosphorylated L-serine biosynthesis pathway. Also catalyzes the reversible oxidation of 2-hydroxyglutarate to 2-oxoglutarate.</text>
</comment>
<dbReference type="GO" id="GO:0006564">
    <property type="term" value="P:L-serine biosynthetic process"/>
    <property type="evidence" value="ECO:0007669"/>
    <property type="project" value="UniProtKB-UniRule"/>
</dbReference>
<dbReference type="InterPro" id="IPR029009">
    <property type="entry name" value="ASB_dom_sf"/>
</dbReference>
<dbReference type="InterPro" id="IPR045626">
    <property type="entry name" value="PGDH_ASB_dom"/>
</dbReference>
<keyword evidence="6 11" id="KW-0560">Oxidoreductase</keyword>
<dbReference type="InterPro" id="IPR029752">
    <property type="entry name" value="D-isomer_DH_CS1"/>
</dbReference>
<feature type="domain" description="D-isomer specific 2-hydroxyacid dehydrogenase catalytic" evidence="12">
    <location>
        <begin position="5"/>
        <end position="315"/>
    </location>
</feature>
<dbReference type="Proteomes" id="UP000008561">
    <property type="component" value="Chromosome"/>
</dbReference>
<evidence type="ECO:0000259" key="14">
    <source>
        <dbReference type="Pfam" id="PF02826"/>
    </source>
</evidence>
<keyword evidence="5 11" id="KW-0028">Amino-acid biosynthesis</keyword>
<evidence type="ECO:0000256" key="6">
    <source>
        <dbReference type="ARBA" id="ARBA00023002"/>
    </source>
</evidence>
<dbReference type="eggNOG" id="COG0111">
    <property type="taxonomic scope" value="Bacteria"/>
</dbReference>
<gene>
    <name evidence="16" type="ordered locus">Dole_2813</name>
</gene>
<dbReference type="SUPFAM" id="SSF52283">
    <property type="entry name" value="Formate/glycerate dehydrogenase catalytic domain-like"/>
    <property type="match status" value="1"/>
</dbReference>
<evidence type="ECO:0000256" key="11">
    <source>
        <dbReference type="RuleBase" id="RU363003"/>
    </source>
</evidence>
<sequence length="532" mass="56772">MTMKVLVSDTIDASGVSRLENESGFAVDVKTGLPPEELKSIIGQYDALIIRSATKVTADILEAGAPKLKAVARAGIGLDNVDIPAATKHGVAVMNTPEGNVVTTAEHTIAMMMALTRNIPQGTLSLRSGQWEKKKLQGREVFNKTLGVIGFGKIGSIVADRARQLKMNVIVFDPNIARTTIENEGFEYVSLDDLFARADYITVHVPKLKQTVGLLNKAAFEKMKTGVMVLNCARGGIVDEADLYDALMSGRVAAAALDVFVTEPPGEHPLLKLDNVIATPHLGASTKEAQVNVAEAAAHQIIEFLKNNTVINAVNLPAVSGDLLEKLSPFTTLADRMGRLLAQFSGANITEIKIEYNGDFQGLDLAPVTTAAVKGLLTPLVAYQVNSVNAASLAGEMGIAITTRSETLPIDYTSLITISVTSGAGTHTVAGTIFGKKEARVVRINDFRLEMIPTKGHFAIIHNLDKPGAIGSIGTTLGTFGVNIERMQVGQQGDTLRNIIFLRTGSRIPDDALAAVKELPLVKDVTVFELDE</sequence>
<dbReference type="InterPro" id="IPR006236">
    <property type="entry name" value="PGDH"/>
</dbReference>
<evidence type="ECO:0000256" key="1">
    <source>
        <dbReference type="ARBA" id="ARBA00003800"/>
    </source>
</evidence>
<feature type="domain" description="D-isomer specific 2-hydroxyacid dehydrogenase NAD-binding" evidence="14">
    <location>
        <begin position="109"/>
        <end position="283"/>
    </location>
</feature>
<organism evidence="16 17">
    <name type="scientific">Desulfosudis oleivorans (strain DSM 6200 / JCM 39069 / Hxd3)</name>
    <name type="common">Desulfococcus oleovorans</name>
    <dbReference type="NCBI Taxonomy" id="96561"/>
    <lineage>
        <taxon>Bacteria</taxon>
        <taxon>Pseudomonadati</taxon>
        <taxon>Thermodesulfobacteriota</taxon>
        <taxon>Desulfobacteria</taxon>
        <taxon>Desulfobacterales</taxon>
        <taxon>Desulfosudaceae</taxon>
        <taxon>Desulfosudis</taxon>
    </lineage>
</organism>
<evidence type="ECO:0000256" key="10">
    <source>
        <dbReference type="ARBA" id="ARBA00048731"/>
    </source>
</evidence>
<dbReference type="Gene3D" id="3.40.50.720">
    <property type="entry name" value="NAD(P)-binding Rossmann-like Domain"/>
    <property type="match status" value="2"/>
</dbReference>
<name>A8ZXY9_DESOH</name>
<comment type="catalytic activity">
    <reaction evidence="10 11">
        <text>(2R)-3-phosphoglycerate + NAD(+) = 3-phosphooxypyruvate + NADH + H(+)</text>
        <dbReference type="Rhea" id="RHEA:12641"/>
        <dbReference type="ChEBI" id="CHEBI:15378"/>
        <dbReference type="ChEBI" id="CHEBI:18110"/>
        <dbReference type="ChEBI" id="CHEBI:57540"/>
        <dbReference type="ChEBI" id="CHEBI:57945"/>
        <dbReference type="ChEBI" id="CHEBI:58272"/>
        <dbReference type="EC" id="1.1.1.95"/>
    </reaction>
</comment>
<dbReference type="CDD" id="cd12173">
    <property type="entry name" value="PGDH_4"/>
    <property type="match status" value="1"/>
</dbReference>
<dbReference type="InterPro" id="IPR029753">
    <property type="entry name" value="D-isomer_DH_CS"/>
</dbReference>
<dbReference type="FunFam" id="3.30.1330.90:FF:000003">
    <property type="entry name" value="D-3-phosphoglycerate dehydrogenase"/>
    <property type="match status" value="1"/>
</dbReference>
<dbReference type="PANTHER" id="PTHR42789:SF1">
    <property type="entry name" value="D-ISOMER SPECIFIC 2-HYDROXYACID DEHYDROGENASE FAMILY PROTEIN (AFU_ORTHOLOGUE AFUA_6G10090)"/>
    <property type="match status" value="1"/>
</dbReference>
<evidence type="ECO:0000259" key="12">
    <source>
        <dbReference type="Pfam" id="PF00389"/>
    </source>
</evidence>
<dbReference type="PANTHER" id="PTHR42789">
    <property type="entry name" value="D-ISOMER SPECIFIC 2-HYDROXYACID DEHYDROGENASE FAMILY PROTEIN (AFU_ORTHOLOGUE AFUA_6G10090)"/>
    <property type="match status" value="1"/>
</dbReference>
<evidence type="ECO:0000256" key="7">
    <source>
        <dbReference type="ARBA" id="ARBA00023027"/>
    </source>
</evidence>
<comment type="pathway">
    <text evidence="2 11">Amino-acid biosynthesis; L-serine biosynthesis; L-serine from 3-phospho-D-glycerate: step 1/3.</text>
</comment>
<dbReference type="EC" id="1.1.1.95" evidence="11"/>
<keyword evidence="7 11" id="KW-0520">NAD</keyword>
<keyword evidence="17" id="KW-1185">Reference proteome</keyword>
<protein>
    <recommendedName>
        <fullName evidence="4 11">D-3-phosphoglycerate dehydrogenase</fullName>
        <ecNumber evidence="11">1.1.1.95</ecNumber>
    </recommendedName>
</protein>
<keyword evidence="8 11" id="KW-0718">Serine biosynthesis</keyword>
<dbReference type="CDD" id="cd04902">
    <property type="entry name" value="ACT_3PGDH-xct"/>
    <property type="match status" value="1"/>
</dbReference>
<evidence type="ECO:0000256" key="5">
    <source>
        <dbReference type="ARBA" id="ARBA00022605"/>
    </source>
</evidence>
<evidence type="ECO:0000259" key="15">
    <source>
        <dbReference type="Pfam" id="PF19304"/>
    </source>
</evidence>
<dbReference type="GO" id="GO:0004617">
    <property type="term" value="F:phosphoglycerate dehydrogenase activity"/>
    <property type="evidence" value="ECO:0007669"/>
    <property type="project" value="UniProtKB-UniRule"/>
</dbReference>
<dbReference type="Pfam" id="PF02826">
    <property type="entry name" value="2-Hacid_dh_C"/>
    <property type="match status" value="1"/>
</dbReference>
<evidence type="ECO:0000259" key="13">
    <source>
        <dbReference type="Pfam" id="PF01842"/>
    </source>
</evidence>
<dbReference type="NCBIfam" id="TIGR01327">
    <property type="entry name" value="PGDH"/>
    <property type="match status" value="1"/>
</dbReference>
<dbReference type="Pfam" id="PF01842">
    <property type="entry name" value="ACT"/>
    <property type="match status" value="1"/>
</dbReference>
<dbReference type="UniPathway" id="UPA00135">
    <property type="reaction ID" value="UER00196"/>
</dbReference>
<dbReference type="EMBL" id="CP000859">
    <property type="protein sequence ID" value="ABW68616.1"/>
    <property type="molecule type" value="Genomic_DNA"/>
</dbReference>
<dbReference type="InterPro" id="IPR002912">
    <property type="entry name" value="ACT_dom"/>
</dbReference>
<evidence type="ECO:0000313" key="17">
    <source>
        <dbReference type="Proteomes" id="UP000008561"/>
    </source>
</evidence>
<dbReference type="InterPro" id="IPR006140">
    <property type="entry name" value="D-isomer_DH_NAD-bd"/>
</dbReference>
<dbReference type="FunFam" id="3.40.50.720:FF:000021">
    <property type="entry name" value="D-3-phosphoglycerate dehydrogenase"/>
    <property type="match status" value="1"/>
</dbReference>
<evidence type="ECO:0000256" key="9">
    <source>
        <dbReference type="ARBA" id="ARBA00048126"/>
    </source>
</evidence>
<evidence type="ECO:0000313" key="16">
    <source>
        <dbReference type="EMBL" id="ABW68616.1"/>
    </source>
</evidence>
<dbReference type="HOGENOM" id="CLU_019796_8_1_7"/>
<dbReference type="SUPFAM" id="SSF55021">
    <property type="entry name" value="ACT-like"/>
    <property type="match status" value="1"/>
</dbReference>
<evidence type="ECO:0000256" key="4">
    <source>
        <dbReference type="ARBA" id="ARBA00021582"/>
    </source>
</evidence>
<comment type="catalytic activity">
    <reaction evidence="9">
        <text>(R)-2-hydroxyglutarate + NAD(+) = 2-oxoglutarate + NADH + H(+)</text>
        <dbReference type="Rhea" id="RHEA:49612"/>
        <dbReference type="ChEBI" id="CHEBI:15378"/>
        <dbReference type="ChEBI" id="CHEBI:15801"/>
        <dbReference type="ChEBI" id="CHEBI:16810"/>
        <dbReference type="ChEBI" id="CHEBI:57540"/>
        <dbReference type="ChEBI" id="CHEBI:57945"/>
        <dbReference type="EC" id="1.1.1.399"/>
    </reaction>
</comment>
<dbReference type="Pfam" id="PF00389">
    <property type="entry name" value="2-Hacid_dh"/>
    <property type="match status" value="1"/>
</dbReference>
<dbReference type="PROSITE" id="PS00671">
    <property type="entry name" value="D_2_HYDROXYACID_DH_3"/>
    <property type="match status" value="1"/>
</dbReference>
<dbReference type="PROSITE" id="PS00065">
    <property type="entry name" value="D_2_HYDROXYACID_DH_1"/>
    <property type="match status" value="1"/>
</dbReference>
<evidence type="ECO:0000256" key="3">
    <source>
        <dbReference type="ARBA" id="ARBA00005854"/>
    </source>
</evidence>
<dbReference type="STRING" id="96561.Dole_2813"/>
<dbReference type="GO" id="GO:0051287">
    <property type="term" value="F:NAD binding"/>
    <property type="evidence" value="ECO:0007669"/>
    <property type="project" value="UniProtKB-UniRule"/>
</dbReference>
<dbReference type="InterPro" id="IPR036291">
    <property type="entry name" value="NAD(P)-bd_dom_sf"/>
</dbReference>
<dbReference type="InterPro" id="IPR006139">
    <property type="entry name" value="D-isomer_2_OHA_DH_cat_dom"/>
</dbReference>
<dbReference type="Gene3D" id="3.30.70.260">
    <property type="match status" value="1"/>
</dbReference>
<dbReference type="AlphaFoldDB" id="A8ZXY9"/>
<feature type="domain" description="D-3-phosphoglycerate dehydrogenase ASB" evidence="15">
    <location>
        <begin position="326"/>
        <end position="445"/>
    </location>
</feature>
<comment type="similarity">
    <text evidence="3 11">Belongs to the D-isomer specific 2-hydroxyacid dehydrogenase family.</text>
</comment>
<proteinExistence type="inferred from homology"/>
<dbReference type="InterPro" id="IPR045865">
    <property type="entry name" value="ACT-like_dom_sf"/>
</dbReference>
<accession>A8ZXY9</accession>
<evidence type="ECO:0000256" key="2">
    <source>
        <dbReference type="ARBA" id="ARBA00005216"/>
    </source>
</evidence>
<dbReference type="InterPro" id="IPR050857">
    <property type="entry name" value="D-2-hydroxyacid_DH"/>
</dbReference>
<dbReference type="KEGG" id="dol:Dole_2813"/>